<keyword evidence="12" id="KW-0675">Receptor</keyword>
<dbReference type="EMBL" id="PCPP01000005">
    <property type="protein sequence ID" value="PRB81171.1"/>
    <property type="molecule type" value="Genomic_DNA"/>
</dbReference>
<dbReference type="Proteomes" id="UP000238534">
    <property type="component" value="Unassembled WGS sequence"/>
</dbReference>
<evidence type="ECO:0000259" key="11">
    <source>
        <dbReference type="Pfam" id="PF07715"/>
    </source>
</evidence>
<keyword evidence="4 8" id="KW-0812">Transmembrane</keyword>
<dbReference type="GO" id="GO:0009279">
    <property type="term" value="C:cell outer membrane"/>
    <property type="evidence" value="ECO:0007669"/>
    <property type="project" value="UniProtKB-SubCell"/>
</dbReference>
<dbReference type="Pfam" id="PF00593">
    <property type="entry name" value="TonB_dep_Rec_b-barrel"/>
    <property type="match status" value="1"/>
</dbReference>
<evidence type="ECO:0000256" key="6">
    <source>
        <dbReference type="ARBA" id="ARBA00023136"/>
    </source>
</evidence>
<evidence type="ECO:0000313" key="14">
    <source>
        <dbReference type="Proteomes" id="UP000238325"/>
    </source>
</evidence>
<evidence type="ECO:0000256" key="7">
    <source>
        <dbReference type="ARBA" id="ARBA00023237"/>
    </source>
</evidence>
<dbReference type="InterPro" id="IPR036942">
    <property type="entry name" value="Beta-barrel_TonB_sf"/>
</dbReference>
<evidence type="ECO:0000256" key="9">
    <source>
        <dbReference type="RuleBase" id="RU003357"/>
    </source>
</evidence>
<evidence type="ECO:0000259" key="10">
    <source>
        <dbReference type="Pfam" id="PF00593"/>
    </source>
</evidence>
<feature type="domain" description="TonB-dependent receptor-like beta-barrel" evidence="10">
    <location>
        <begin position="440"/>
        <end position="898"/>
    </location>
</feature>
<gene>
    <name evidence="12" type="ORF">CQ022_20415</name>
    <name evidence="13" type="ORF">CQ033_19320</name>
</gene>
<dbReference type="PROSITE" id="PS52016">
    <property type="entry name" value="TONB_DEPENDENT_REC_3"/>
    <property type="match status" value="1"/>
</dbReference>
<evidence type="ECO:0000256" key="3">
    <source>
        <dbReference type="ARBA" id="ARBA00022452"/>
    </source>
</evidence>
<evidence type="ECO:0000256" key="5">
    <source>
        <dbReference type="ARBA" id="ARBA00023077"/>
    </source>
</evidence>
<name>A0A2S9CKX7_CHRCI</name>
<keyword evidence="7 8" id="KW-0998">Cell outer membrane</keyword>
<reference evidence="14 15" key="1">
    <citation type="submission" date="2017-09" db="EMBL/GenBank/DDBJ databases">
        <title>Genomic, metabolic, and phenotypic characteristics of bacterial isolates from the natural microbiome of the model nematode Caenorhabditis elegans.</title>
        <authorList>
            <person name="Zimmermann J."/>
            <person name="Obeng N."/>
            <person name="Yang W."/>
            <person name="Obeng O."/>
            <person name="Kissoyan K."/>
            <person name="Pees B."/>
            <person name="Dirksen P."/>
            <person name="Hoppner M."/>
            <person name="Franke A."/>
            <person name="Rosenstiel P."/>
            <person name="Leippe M."/>
            <person name="Dierking K."/>
            <person name="Kaleta C."/>
            <person name="Schulenburg H."/>
        </authorList>
    </citation>
    <scope>NUCLEOTIDE SEQUENCE [LARGE SCALE GENOMIC DNA]</scope>
    <source>
        <strain evidence="12 15">MYb25</strain>
        <strain evidence="13 14">MYb44</strain>
    </source>
</reference>
<dbReference type="Gene3D" id="2.40.170.20">
    <property type="entry name" value="TonB-dependent receptor, beta-barrel domain"/>
    <property type="match status" value="1"/>
</dbReference>
<keyword evidence="3 8" id="KW-1134">Transmembrane beta strand</keyword>
<evidence type="ECO:0000256" key="4">
    <source>
        <dbReference type="ARBA" id="ARBA00022692"/>
    </source>
</evidence>
<evidence type="ECO:0000313" key="15">
    <source>
        <dbReference type="Proteomes" id="UP000238534"/>
    </source>
</evidence>
<dbReference type="OrthoDB" id="9805434at2"/>
<dbReference type="Proteomes" id="UP000238325">
    <property type="component" value="Unassembled WGS sequence"/>
</dbReference>
<accession>A0A2S9CKX7</accession>
<evidence type="ECO:0000256" key="8">
    <source>
        <dbReference type="PROSITE-ProRule" id="PRU01360"/>
    </source>
</evidence>
<protein>
    <submittedName>
        <fullName evidence="12">TonB-dependent receptor</fullName>
    </submittedName>
</protein>
<comment type="similarity">
    <text evidence="8 9">Belongs to the TonB-dependent receptor family.</text>
</comment>
<dbReference type="InterPro" id="IPR037066">
    <property type="entry name" value="Plug_dom_sf"/>
</dbReference>
<dbReference type="SUPFAM" id="SSF56935">
    <property type="entry name" value="Porins"/>
    <property type="match status" value="1"/>
</dbReference>
<keyword evidence="6 8" id="KW-0472">Membrane</keyword>
<keyword evidence="2 8" id="KW-0813">Transport</keyword>
<comment type="caution">
    <text evidence="12">The sequence shown here is derived from an EMBL/GenBank/DDBJ whole genome shotgun (WGS) entry which is preliminary data.</text>
</comment>
<sequence length="942" mass="103145">MVTLKYRVTGFVLFKKQFLTTKKLTTNNMHNFKKKIFVPSIALISTFYYAQTDTLQSKKIDDVVILGSRGSGRSLTDTPVPVDIINISKILKQSPTNNISQALNYIVPSFSSTSHTVNDGTDFVDPALLRGLGPDQVLVLLNGKRRYQSSLINVTLTPGRGSVGTDLNAIPAFALEKIEVLRDGASAQYGSDAIAGVVNLGLKKRLGLSGQVFLGGYASPVANNFTGGVDGQTISVDLNYGAKIGKSGFFNITGSAQYRDPYSRAGVREGDIYNAYNAINYRALQDGVNIDGLYKNITNTSNTQQIINTVKQYAAKVDYFGSDFQSQISGANSIADLQKILGKDFTSQELNYRGLERQDFSLRAGQSKLQSGQLFFNSEIPVNDEWKVYSFGGYSYRLGNAGGFYRLPNNERNINAVTPNGYLPQIEAAVNDYSLAAGIKGKWNGWNVDFSNTFGKNTFGFGVVNTFNASLTDSSPRTFDAGGSEFSQNTVNLDFSKKYDVLKGLNIAFGGEYRHENYKVNAGKENSYVSYDIFGRVVTAKTPENEKVTDFFGSIRPAGAQVFPGFSPENAVSGNRNSVAAYADAELEVTNGWLLEGALRYENYSDFGSTFNYKLATNVKLAPNLNWRGAVSTGFRAPSLAQIYYSSTSTLIQQGKTTQVGTFRNNSEAAQALGIPKLKQETSQSYSTGITWKIPALSLTFTADAYLIKIKDRVVLTDLFFRPNGNFTPGSDQAVLQDAFDLARASAANFFANAVDSQTKGLDITISQNSKISSGISLENNFGLNLNQTRRIGDIHASPKLVSQIDNYFSEPNRVYFEEAVPRVKATLSNTLRVSGFTFLLRNSFFGKVTDADVLDANFDGVTGSTEHFVLNNRLITDLSVGYDFNKNISATIGSNNILNILPSKSPNISSLTADNQFVYSRQVSQYGIGGRFLFARIEFRF</sequence>
<evidence type="ECO:0000256" key="1">
    <source>
        <dbReference type="ARBA" id="ARBA00004571"/>
    </source>
</evidence>
<comment type="subcellular location">
    <subcellularLocation>
        <location evidence="1 8">Cell outer membrane</location>
        <topology evidence="1 8">Multi-pass membrane protein</topology>
    </subcellularLocation>
</comment>
<keyword evidence="14" id="KW-1185">Reference proteome</keyword>
<dbReference type="PANTHER" id="PTHR47234">
    <property type="match status" value="1"/>
</dbReference>
<dbReference type="AlphaFoldDB" id="A0A2S9CKX7"/>
<dbReference type="InterPro" id="IPR012910">
    <property type="entry name" value="Plug_dom"/>
</dbReference>
<dbReference type="EMBL" id="PCPH01000006">
    <property type="protein sequence ID" value="PRB88107.1"/>
    <property type="molecule type" value="Genomic_DNA"/>
</dbReference>
<keyword evidence="5 9" id="KW-0798">TonB box</keyword>
<dbReference type="Pfam" id="PF07715">
    <property type="entry name" value="Plug"/>
    <property type="match status" value="1"/>
</dbReference>
<dbReference type="PANTHER" id="PTHR47234:SF3">
    <property type="entry name" value="SECRETIN_TONB SHORT N-TERMINAL DOMAIN-CONTAINING PROTEIN"/>
    <property type="match status" value="1"/>
</dbReference>
<evidence type="ECO:0000313" key="13">
    <source>
        <dbReference type="EMBL" id="PRB88107.1"/>
    </source>
</evidence>
<dbReference type="InterPro" id="IPR039426">
    <property type="entry name" value="TonB-dep_rcpt-like"/>
</dbReference>
<feature type="domain" description="TonB-dependent receptor plug" evidence="11">
    <location>
        <begin position="75"/>
        <end position="197"/>
    </location>
</feature>
<evidence type="ECO:0000256" key="2">
    <source>
        <dbReference type="ARBA" id="ARBA00022448"/>
    </source>
</evidence>
<dbReference type="Gene3D" id="2.170.130.10">
    <property type="entry name" value="TonB-dependent receptor, plug domain"/>
    <property type="match status" value="1"/>
</dbReference>
<proteinExistence type="inferred from homology"/>
<dbReference type="InterPro" id="IPR000531">
    <property type="entry name" value="Beta-barrel_TonB"/>
</dbReference>
<organism evidence="12 15">
    <name type="scientific">Chryseobacterium culicis</name>
    <dbReference type="NCBI Taxonomy" id="680127"/>
    <lineage>
        <taxon>Bacteria</taxon>
        <taxon>Pseudomonadati</taxon>
        <taxon>Bacteroidota</taxon>
        <taxon>Flavobacteriia</taxon>
        <taxon>Flavobacteriales</taxon>
        <taxon>Weeksellaceae</taxon>
        <taxon>Chryseobacterium group</taxon>
        <taxon>Chryseobacterium</taxon>
    </lineage>
</organism>
<evidence type="ECO:0000313" key="12">
    <source>
        <dbReference type="EMBL" id="PRB81171.1"/>
    </source>
</evidence>